<feature type="transmembrane region" description="Helical" evidence="1">
    <location>
        <begin position="20"/>
        <end position="40"/>
    </location>
</feature>
<feature type="transmembrane region" description="Helical" evidence="1">
    <location>
        <begin position="142"/>
        <end position="165"/>
    </location>
</feature>
<feature type="transmembrane region" description="Helical" evidence="1">
    <location>
        <begin position="227"/>
        <end position="249"/>
    </location>
</feature>
<dbReference type="EMBL" id="KN817582">
    <property type="protein sequence ID" value="KJA18967.1"/>
    <property type="molecule type" value="Genomic_DNA"/>
</dbReference>
<dbReference type="OrthoDB" id="3267806at2759"/>
<proteinExistence type="predicted"/>
<evidence type="ECO:0000313" key="3">
    <source>
        <dbReference type="Proteomes" id="UP000054270"/>
    </source>
</evidence>
<evidence type="ECO:0008006" key="4">
    <source>
        <dbReference type="Google" id="ProtNLM"/>
    </source>
</evidence>
<feature type="transmembrane region" description="Helical" evidence="1">
    <location>
        <begin position="114"/>
        <end position="135"/>
    </location>
</feature>
<keyword evidence="1" id="KW-0472">Membrane</keyword>
<keyword evidence="1" id="KW-1133">Transmembrane helix</keyword>
<feature type="transmembrane region" description="Helical" evidence="1">
    <location>
        <begin position="60"/>
        <end position="82"/>
    </location>
</feature>
<keyword evidence="3" id="KW-1185">Reference proteome</keyword>
<accession>A0A0D2KWF1</accession>
<sequence>MDPAWIPQEDATTLFSERAWLSGAILTGVGYGVVITLYFFCFRQLLKTMDKSNRLHRISLLIYITLITLFGTFFVAACARMTELSFVDFRLFPGGPSAFENEEFSIPPDELGNVAFVLANWFADALVVWRCLIIYRNCRFPFIVVMAIPCLTYISSFTMGVLWLIQISSPASSPWLTTSVNFTPLYFWLSLALNLSMTLAIVARLLVFRWRIARALGSKFGSQYTSIAAMVVESAFISSAGFLLFLIPFGLNSPLANLFIQALSEIQIISPLLIIYRVASGEAWSRNTTQQLMSRSKEKVAGNINLVNGAKYRMDSGDSRSQSGPTLVNISKEAVTSEFVV</sequence>
<evidence type="ECO:0000313" key="2">
    <source>
        <dbReference type="EMBL" id="KJA18967.1"/>
    </source>
</evidence>
<gene>
    <name evidence="2" type="ORF">HYPSUDRAFT_44655</name>
</gene>
<dbReference type="AlphaFoldDB" id="A0A0D2KWF1"/>
<dbReference type="OMA" id="SFVLTNW"/>
<dbReference type="Proteomes" id="UP000054270">
    <property type="component" value="Unassembled WGS sequence"/>
</dbReference>
<protein>
    <recommendedName>
        <fullName evidence="4">G-protein coupled receptors family 1 profile domain-containing protein</fullName>
    </recommendedName>
</protein>
<feature type="transmembrane region" description="Helical" evidence="1">
    <location>
        <begin position="255"/>
        <end position="276"/>
    </location>
</feature>
<name>A0A0D2KWF1_HYPSF</name>
<dbReference type="STRING" id="945553.A0A0D2KWF1"/>
<keyword evidence="1" id="KW-0812">Transmembrane</keyword>
<organism evidence="2 3">
    <name type="scientific">Hypholoma sublateritium (strain FD-334 SS-4)</name>
    <dbReference type="NCBI Taxonomy" id="945553"/>
    <lineage>
        <taxon>Eukaryota</taxon>
        <taxon>Fungi</taxon>
        <taxon>Dikarya</taxon>
        <taxon>Basidiomycota</taxon>
        <taxon>Agaricomycotina</taxon>
        <taxon>Agaricomycetes</taxon>
        <taxon>Agaricomycetidae</taxon>
        <taxon>Agaricales</taxon>
        <taxon>Agaricineae</taxon>
        <taxon>Strophariaceae</taxon>
        <taxon>Hypholoma</taxon>
    </lineage>
</organism>
<evidence type="ECO:0000256" key="1">
    <source>
        <dbReference type="SAM" id="Phobius"/>
    </source>
</evidence>
<feature type="transmembrane region" description="Helical" evidence="1">
    <location>
        <begin position="185"/>
        <end position="207"/>
    </location>
</feature>
<reference evidence="3" key="1">
    <citation type="submission" date="2014-04" db="EMBL/GenBank/DDBJ databases">
        <title>Evolutionary Origins and Diversification of the Mycorrhizal Mutualists.</title>
        <authorList>
            <consortium name="DOE Joint Genome Institute"/>
            <consortium name="Mycorrhizal Genomics Consortium"/>
            <person name="Kohler A."/>
            <person name="Kuo A."/>
            <person name="Nagy L.G."/>
            <person name="Floudas D."/>
            <person name="Copeland A."/>
            <person name="Barry K.W."/>
            <person name="Cichocki N."/>
            <person name="Veneault-Fourrey C."/>
            <person name="LaButti K."/>
            <person name="Lindquist E.A."/>
            <person name="Lipzen A."/>
            <person name="Lundell T."/>
            <person name="Morin E."/>
            <person name="Murat C."/>
            <person name="Riley R."/>
            <person name="Ohm R."/>
            <person name="Sun H."/>
            <person name="Tunlid A."/>
            <person name="Henrissat B."/>
            <person name="Grigoriev I.V."/>
            <person name="Hibbett D.S."/>
            <person name="Martin F."/>
        </authorList>
    </citation>
    <scope>NUCLEOTIDE SEQUENCE [LARGE SCALE GENOMIC DNA]</scope>
    <source>
        <strain evidence="3">FD-334 SS-4</strain>
    </source>
</reference>